<keyword evidence="1" id="KW-0812">Transmembrane</keyword>
<accession>A0A6F9EHT7</accession>
<sequence length="100" mass="11215">MNPVRHSVPEGPGGRKAGKIAGISVFWPIYNIFVALLIFAGFRRERRESTFIKSYGFGRSFIQNSEIPTRNRSGVGGRVSRRSVGEGRENRCPGNDWEIC</sequence>
<dbReference type="Proteomes" id="UP000502196">
    <property type="component" value="Chromosome"/>
</dbReference>
<dbReference type="AlphaFoldDB" id="A0A6F9EHT7"/>
<proteinExistence type="predicted"/>
<evidence type="ECO:0000313" key="3">
    <source>
        <dbReference type="Proteomes" id="UP000502196"/>
    </source>
</evidence>
<evidence type="ECO:0000256" key="1">
    <source>
        <dbReference type="SAM" id="Phobius"/>
    </source>
</evidence>
<feature type="transmembrane region" description="Helical" evidence="1">
    <location>
        <begin position="20"/>
        <end position="42"/>
    </location>
</feature>
<reference evidence="2 3" key="1">
    <citation type="submission" date="2020-04" db="EMBL/GenBank/DDBJ databases">
        <authorList>
            <person name="Hogendoorn C."/>
        </authorList>
    </citation>
    <scope>NUCLEOTIDE SEQUENCE [LARGE SCALE GENOMIC DNA]</scope>
    <source>
        <strain evidence="2">COOX1</strain>
    </source>
</reference>
<keyword evidence="1" id="KW-1133">Transmembrane helix</keyword>
<evidence type="ECO:0000313" key="2">
    <source>
        <dbReference type="EMBL" id="CAB3396140.1"/>
    </source>
</evidence>
<organism evidence="2 3">
    <name type="scientific">Kyrpidia spormannii</name>
    <dbReference type="NCBI Taxonomy" id="2055160"/>
    <lineage>
        <taxon>Bacteria</taxon>
        <taxon>Bacillati</taxon>
        <taxon>Bacillota</taxon>
        <taxon>Bacilli</taxon>
        <taxon>Bacillales</taxon>
        <taxon>Alicyclobacillaceae</taxon>
        <taxon>Kyrpidia</taxon>
    </lineage>
</organism>
<protein>
    <submittedName>
        <fullName evidence="2">Uncharacterized protein</fullName>
    </submittedName>
</protein>
<name>A0A6F9EHT7_9BACL</name>
<gene>
    <name evidence="2" type="ORF">COOX1_3386</name>
</gene>
<keyword evidence="1" id="KW-0472">Membrane</keyword>
<dbReference type="EMBL" id="LR792683">
    <property type="protein sequence ID" value="CAB3396140.1"/>
    <property type="molecule type" value="Genomic_DNA"/>
</dbReference>